<name>A0A483CSJ4_9EURY</name>
<dbReference type="InterPro" id="IPR058240">
    <property type="entry name" value="rSAM_sf"/>
</dbReference>
<keyword evidence="4" id="KW-0411">Iron-sulfur</keyword>
<protein>
    <recommendedName>
        <fullName evidence="5">Radical SAM core domain-containing protein</fullName>
    </recommendedName>
</protein>
<dbReference type="InterPro" id="IPR007197">
    <property type="entry name" value="rSAM"/>
</dbReference>
<dbReference type="GO" id="GO:0046872">
    <property type="term" value="F:metal ion binding"/>
    <property type="evidence" value="ECO:0007669"/>
    <property type="project" value="UniProtKB-KW"/>
</dbReference>
<dbReference type="InterPro" id="IPR013785">
    <property type="entry name" value="Aldolase_TIM"/>
</dbReference>
<dbReference type="GO" id="GO:0003824">
    <property type="term" value="F:catalytic activity"/>
    <property type="evidence" value="ECO:0007669"/>
    <property type="project" value="InterPro"/>
</dbReference>
<dbReference type="GO" id="GO:0051536">
    <property type="term" value="F:iron-sulfur cluster binding"/>
    <property type="evidence" value="ECO:0007669"/>
    <property type="project" value="UniProtKB-KW"/>
</dbReference>
<proteinExistence type="predicted"/>
<organism evidence="6 7">
    <name type="scientific">Methanofollis fontis</name>
    <dbReference type="NCBI Taxonomy" id="2052832"/>
    <lineage>
        <taxon>Archaea</taxon>
        <taxon>Methanobacteriati</taxon>
        <taxon>Methanobacteriota</taxon>
        <taxon>Stenosarchaea group</taxon>
        <taxon>Methanomicrobia</taxon>
        <taxon>Methanomicrobiales</taxon>
        <taxon>Methanomicrobiaceae</taxon>
        <taxon>Methanofollis</taxon>
    </lineage>
</organism>
<dbReference type="Gene3D" id="3.20.20.70">
    <property type="entry name" value="Aldolase class I"/>
    <property type="match status" value="1"/>
</dbReference>
<dbReference type="AlphaFoldDB" id="A0A483CSJ4"/>
<evidence type="ECO:0000256" key="4">
    <source>
        <dbReference type="ARBA" id="ARBA00023014"/>
    </source>
</evidence>
<sequence length="281" mass="30920">MEHLRSLIRSCCRAGVLEVAITGGEPLIYPEIFSLMDQIRNCRMNVMISTNGMLVTHEIAQKLAALGVMETRVSFEGCREVNDGIRGNGTYDRALRAIEHLVDTGNRTVCRLTLSRRSEESLDHLFADLQSRNARIVKVSVIKNSGRASDPENADLHGPKGDLACAKRLIEMGQRFGIEVQLSSDDFPVSAEEAKDGKLGISGVQNCGAGTATAYVSPYGEVLPCSSIPQIVFGNIRNDSFMRIWTGSTAMWFRKMAASSNERLICQAPCFRHVAEQICHL</sequence>
<keyword evidence="2" id="KW-0479">Metal-binding</keyword>
<dbReference type="SUPFAM" id="SSF102114">
    <property type="entry name" value="Radical SAM enzymes"/>
    <property type="match status" value="1"/>
</dbReference>
<dbReference type="Pfam" id="PF13186">
    <property type="entry name" value="SPASM"/>
    <property type="match status" value="1"/>
</dbReference>
<accession>A0A483CSJ4</accession>
<dbReference type="PANTHER" id="PTHR11228:SF7">
    <property type="entry name" value="PQQA PEPTIDE CYCLASE"/>
    <property type="match status" value="1"/>
</dbReference>
<dbReference type="EMBL" id="PGCL01000003">
    <property type="protein sequence ID" value="TAJ44160.1"/>
    <property type="molecule type" value="Genomic_DNA"/>
</dbReference>
<dbReference type="PROSITE" id="PS51918">
    <property type="entry name" value="RADICAL_SAM"/>
    <property type="match status" value="1"/>
</dbReference>
<dbReference type="Pfam" id="PF04055">
    <property type="entry name" value="Radical_SAM"/>
    <property type="match status" value="1"/>
</dbReference>
<reference evidence="6 7" key="1">
    <citation type="submission" date="2017-11" db="EMBL/GenBank/DDBJ databases">
        <title>Isolation and Characterization of Methanofollis Species from Methane Seep Offshore SW Taiwan.</title>
        <authorList>
            <person name="Teng N.-H."/>
            <person name="Lai M.-C."/>
            <person name="Chen S.-C."/>
        </authorList>
    </citation>
    <scope>NUCLEOTIDE SEQUENCE [LARGE SCALE GENOMIC DNA]</scope>
    <source>
        <strain evidence="6 7">FWC-SCC2</strain>
    </source>
</reference>
<dbReference type="InterPro" id="IPR023885">
    <property type="entry name" value="4Fe4S-binding_SPASM_dom"/>
</dbReference>
<keyword evidence="7" id="KW-1185">Reference proteome</keyword>
<dbReference type="Proteomes" id="UP000292580">
    <property type="component" value="Unassembled WGS sequence"/>
</dbReference>
<gene>
    <name evidence="6" type="ORF">CUJ86_09025</name>
</gene>
<evidence type="ECO:0000256" key="3">
    <source>
        <dbReference type="ARBA" id="ARBA00023004"/>
    </source>
</evidence>
<keyword evidence="3" id="KW-0408">Iron</keyword>
<keyword evidence="1" id="KW-0949">S-adenosyl-L-methionine</keyword>
<evidence type="ECO:0000313" key="6">
    <source>
        <dbReference type="EMBL" id="TAJ44160.1"/>
    </source>
</evidence>
<evidence type="ECO:0000313" key="7">
    <source>
        <dbReference type="Proteomes" id="UP000292580"/>
    </source>
</evidence>
<dbReference type="PANTHER" id="PTHR11228">
    <property type="entry name" value="RADICAL SAM DOMAIN PROTEIN"/>
    <property type="match status" value="1"/>
</dbReference>
<evidence type="ECO:0000256" key="1">
    <source>
        <dbReference type="ARBA" id="ARBA00022691"/>
    </source>
</evidence>
<dbReference type="InterPro" id="IPR050377">
    <property type="entry name" value="Radical_SAM_PqqE_MftC-like"/>
</dbReference>
<evidence type="ECO:0000256" key="2">
    <source>
        <dbReference type="ARBA" id="ARBA00022723"/>
    </source>
</evidence>
<dbReference type="CDD" id="cd01335">
    <property type="entry name" value="Radical_SAM"/>
    <property type="match status" value="1"/>
</dbReference>
<evidence type="ECO:0000259" key="5">
    <source>
        <dbReference type="PROSITE" id="PS51918"/>
    </source>
</evidence>
<comment type="caution">
    <text evidence="6">The sequence shown here is derived from an EMBL/GenBank/DDBJ whole genome shotgun (WGS) entry which is preliminary data.</text>
</comment>
<feature type="domain" description="Radical SAM core" evidence="5">
    <location>
        <begin position="1"/>
        <end position="179"/>
    </location>
</feature>